<gene>
    <name evidence="1" type="ORF">GCM10011578_010970</name>
</gene>
<evidence type="ECO:0000313" key="1">
    <source>
        <dbReference type="EMBL" id="GGM92754.1"/>
    </source>
</evidence>
<keyword evidence="2" id="KW-1185">Reference proteome</keyword>
<dbReference type="Pfam" id="PF18968">
    <property type="entry name" value="DUF5707"/>
    <property type="match status" value="1"/>
</dbReference>
<sequence>MSRRIALSVVAGVVVLGGAGAFALAYAGDQDPAPALAHSTVRYSAPEAGHQGSFSFTTEVGAPSGVKSLKVLAWPEKSEFAKKHLTAEEMAEVESATCTPAGGHTVRCVYKDAVSAADVASSPHGAWHVAVLATAKDGHTTFDTRAADFTIG</sequence>
<protein>
    <submittedName>
        <fullName evidence="1">Uncharacterized protein</fullName>
    </submittedName>
</protein>
<dbReference type="AlphaFoldDB" id="A0A917X8T0"/>
<reference evidence="1" key="2">
    <citation type="submission" date="2020-09" db="EMBL/GenBank/DDBJ databases">
        <authorList>
            <person name="Sun Q."/>
            <person name="Zhou Y."/>
        </authorList>
    </citation>
    <scope>NUCLEOTIDE SEQUENCE</scope>
    <source>
        <strain evidence="1">CGMCC 4.7110</strain>
    </source>
</reference>
<dbReference type="InterPro" id="IPR043761">
    <property type="entry name" value="DUF5707"/>
</dbReference>
<dbReference type="Proteomes" id="UP000653411">
    <property type="component" value="Unassembled WGS sequence"/>
</dbReference>
<dbReference type="EMBL" id="BMML01000002">
    <property type="protein sequence ID" value="GGM92754.1"/>
    <property type="molecule type" value="Genomic_DNA"/>
</dbReference>
<organism evidence="1 2">
    <name type="scientific">Streptomyces fuscichromogenes</name>
    <dbReference type="NCBI Taxonomy" id="1324013"/>
    <lineage>
        <taxon>Bacteria</taxon>
        <taxon>Bacillati</taxon>
        <taxon>Actinomycetota</taxon>
        <taxon>Actinomycetes</taxon>
        <taxon>Kitasatosporales</taxon>
        <taxon>Streptomycetaceae</taxon>
        <taxon>Streptomyces</taxon>
    </lineage>
</organism>
<proteinExistence type="predicted"/>
<evidence type="ECO:0000313" key="2">
    <source>
        <dbReference type="Proteomes" id="UP000653411"/>
    </source>
</evidence>
<comment type="caution">
    <text evidence="1">The sequence shown here is derived from an EMBL/GenBank/DDBJ whole genome shotgun (WGS) entry which is preliminary data.</text>
</comment>
<name>A0A917X8T0_9ACTN</name>
<reference evidence="1" key="1">
    <citation type="journal article" date="2014" name="Int. J. Syst. Evol. Microbiol.">
        <title>Complete genome sequence of Corynebacterium casei LMG S-19264T (=DSM 44701T), isolated from a smear-ripened cheese.</title>
        <authorList>
            <consortium name="US DOE Joint Genome Institute (JGI-PGF)"/>
            <person name="Walter F."/>
            <person name="Albersmeier A."/>
            <person name="Kalinowski J."/>
            <person name="Ruckert C."/>
        </authorList>
    </citation>
    <scope>NUCLEOTIDE SEQUENCE</scope>
    <source>
        <strain evidence="1">CGMCC 4.7110</strain>
    </source>
</reference>
<accession>A0A917X8T0</accession>
<dbReference type="RefSeq" id="WP_189261412.1">
    <property type="nucleotide sequence ID" value="NZ_BMML01000002.1"/>
</dbReference>